<name>A0A0R3QHR4_9BILA</name>
<accession>A0A0R3QHR4</accession>
<organism evidence="5">
    <name type="scientific">Brugia timori</name>
    <dbReference type="NCBI Taxonomy" id="42155"/>
    <lineage>
        <taxon>Eukaryota</taxon>
        <taxon>Metazoa</taxon>
        <taxon>Ecdysozoa</taxon>
        <taxon>Nematoda</taxon>
        <taxon>Chromadorea</taxon>
        <taxon>Rhabditida</taxon>
        <taxon>Spirurina</taxon>
        <taxon>Spiruromorpha</taxon>
        <taxon>Filarioidea</taxon>
        <taxon>Onchocercidae</taxon>
        <taxon>Brugia</taxon>
    </lineage>
</organism>
<dbReference type="EMBL" id="UZAG01005470">
    <property type="protein sequence ID" value="VDO17805.1"/>
    <property type="molecule type" value="Genomic_DNA"/>
</dbReference>
<feature type="domain" description="SH2" evidence="2">
    <location>
        <begin position="24"/>
        <end position="54"/>
    </location>
</feature>
<evidence type="ECO:0000259" key="2">
    <source>
        <dbReference type="PROSITE" id="PS50001"/>
    </source>
</evidence>
<protein>
    <submittedName>
        <fullName evidence="5">SH2 domain-containing protein</fullName>
    </submittedName>
</protein>
<dbReference type="WBParaSite" id="BTMF_0000593201-mRNA-1">
    <property type="protein sequence ID" value="BTMF_0000593201-mRNA-1"/>
    <property type="gene ID" value="BTMF_0000593201"/>
</dbReference>
<gene>
    <name evidence="3" type="ORF">BTMF_LOCUS5195</name>
</gene>
<dbReference type="PROSITE" id="PS50001">
    <property type="entry name" value="SH2"/>
    <property type="match status" value="1"/>
</dbReference>
<proteinExistence type="predicted"/>
<dbReference type="Gene3D" id="3.30.505.10">
    <property type="entry name" value="SH2 domain"/>
    <property type="match status" value="1"/>
</dbReference>
<dbReference type="Pfam" id="PF00017">
    <property type="entry name" value="SH2"/>
    <property type="match status" value="1"/>
</dbReference>
<dbReference type="STRING" id="42155.A0A0R3QHR4"/>
<dbReference type="InterPro" id="IPR036860">
    <property type="entry name" value="SH2_dom_sf"/>
</dbReference>
<evidence type="ECO:0000313" key="3">
    <source>
        <dbReference type="EMBL" id="VDO17805.1"/>
    </source>
</evidence>
<evidence type="ECO:0000313" key="5">
    <source>
        <dbReference type="WBParaSite" id="BTMF_0000593201-mRNA-1"/>
    </source>
</evidence>
<evidence type="ECO:0000313" key="4">
    <source>
        <dbReference type="Proteomes" id="UP000280834"/>
    </source>
</evidence>
<reference evidence="3 4" key="2">
    <citation type="submission" date="2018-11" db="EMBL/GenBank/DDBJ databases">
        <authorList>
            <consortium name="Pathogen Informatics"/>
        </authorList>
    </citation>
    <scope>NUCLEOTIDE SEQUENCE [LARGE SCALE GENOMIC DNA]</scope>
</reference>
<sequence>MPKKEEEEAEDSVSITDDVKGADYYHGLIPRTDIEPLLKKEGDFLLRKTELTPGICFPNFSFIKYFK</sequence>
<dbReference type="InterPro" id="IPR000980">
    <property type="entry name" value="SH2"/>
</dbReference>
<dbReference type="Proteomes" id="UP000280834">
    <property type="component" value="Unassembled WGS sequence"/>
</dbReference>
<evidence type="ECO:0000256" key="1">
    <source>
        <dbReference type="PROSITE-ProRule" id="PRU00191"/>
    </source>
</evidence>
<dbReference type="SUPFAM" id="SSF55550">
    <property type="entry name" value="SH2 domain"/>
    <property type="match status" value="1"/>
</dbReference>
<dbReference type="AlphaFoldDB" id="A0A0R3QHR4"/>
<reference evidence="5" key="1">
    <citation type="submission" date="2017-02" db="UniProtKB">
        <authorList>
            <consortium name="WormBaseParasite"/>
        </authorList>
    </citation>
    <scope>IDENTIFICATION</scope>
</reference>
<keyword evidence="1" id="KW-0727">SH2 domain</keyword>
<keyword evidence="4" id="KW-1185">Reference proteome</keyword>